<evidence type="ECO:0000313" key="1">
    <source>
        <dbReference type="EMBL" id="KAI7845248.1"/>
    </source>
</evidence>
<dbReference type="Proteomes" id="UP001205105">
    <property type="component" value="Unassembled WGS sequence"/>
</dbReference>
<keyword evidence="2" id="KW-1185">Reference proteome</keyword>
<sequence>MCNHMLAAKLRSGRAEQGAWWPGAAAPVYLCTWENVAAQRAGSQPPIPDGQPVAIKIMSLPKQATNLKPFEEMTARHQFRAAGIYLERQLRIEVNILGALHHQYPQGSCGARVVHPLGIVRWGGEWHEAAEQRQQGGWQPLYGFCMPYYELGAQGELLESAAVHTLLIKDTPTHAHPNTVGSLATLLRTVCIGNADPGVVSRLLSYRNLSNELVTLARELRKIHTIPCGGKGLQLQDLTANNLLKLNSVGTWLWGSSRARNQQFDPKADLYSLCYCFADMWMVAEGAPMLPSDTVVTMDLDADRGLQFMRTLMVECLKLEHNGSRIVRRTQRHTPVAWLGAWAILLGFRDYKELKHWKEDGLPCLRPSEEQMLPAFELWAHVVALAAEVPAELTAEQACSPACAELVGSMTEMLGSLVSLSHLDDAGPQQDANLAWLAANFMAQDHPLVAAMRAQGAVGVGTPAAITPMYDGETGWGDVMQFAKRAVAPSGLPRPKAVAAAAAAPAAVAAAPVPKEDTREQMMRALVEMAQVCSRERCDSTCF</sequence>
<proteinExistence type="predicted"/>
<evidence type="ECO:0000313" key="2">
    <source>
        <dbReference type="Proteomes" id="UP001205105"/>
    </source>
</evidence>
<protein>
    <submittedName>
        <fullName evidence="1">Uncharacterized protein</fullName>
    </submittedName>
</protein>
<comment type="caution">
    <text evidence="1">The sequence shown here is derived from an EMBL/GenBank/DDBJ whole genome shotgun (WGS) entry which is preliminary data.</text>
</comment>
<gene>
    <name evidence="1" type="ORF">COHA_001290</name>
</gene>
<organism evidence="1 2">
    <name type="scientific">Chlorella ohadii</name>
    <dbReference type="NCBI Taxonomy" id="2649997"/>
    <lineage>
        <taxon>Eukaryota</taxon>
        <taxon>Viridiplantae</taxon>
        <taxon>Chlorophyta</taxon>
        <taxon>core chlorophytes</taxon>
        <taxon>Trebouxiophyceae</taxon>
        <taxon>Chlorellales</taxon>
        <taxon>Chlorellaceae</taxon>
        <taxon>Chlorella clade</taxon>
        <taxon>Chlorella</taxon>
    </lineage>
</organism>
<dbReference type="AlphaFoldDB" id="A0AAD5DZ83"/>
<accession>A0AAD5DZ83</accession>
<reference evidence="1" key="1">
    <citation type="submission" date="2020-11" db="EMBL/GenBank/DDBJ databases">
        <title>Chlorella ohadii genome sequencing and assembly.</title>
        <authorList>
            <person name="Murik O."/>
            <person name="Treves H."/>
            <person name="Kedem I."/>
            <person name="Shotland Y."/>
            <person name="Kaplan A."/>
        </authorList>
    </citation>
    <scope>NUCLEOTIDE SEQUENCE</scope>
    <source>
        <strain evidence="1">1</strain>
    </source>
</reference>
<dbReference type="EMBL" id="JADXDR010000020">
    <property type="protein sequence ID" value="KAI7845248.1"/>
    <property type="molecule type" value="Genomic_DNA"/>
</dbReference>
<name>A0AAD5DZ83_9CHLO</name>